<feature type="region of interest" description="Disordered" evidence="3">
    <location>
        <begin position="609"/>
        <end position="655"/>
    </location>
</feature>
<sequence>MQPAGIRRIRSSSTEQRRSSSSGGVAGASTQQRGLYDVDDITTLDRHRRLSVLEAELRRWKEKAAVSARDASHREQELHRVKYEHATARQQLESVIRDLLEKQKSLSEELRQSRREAQLLREEAAENHSLLAVAQEAQHLQLQRELEASQSREAEAAEELSVVLEKLSKADSYIKTLSDEAVEYQLEIERLQRQLDTAAEEINQKQGAREVERNLRTSAEAARRQKGVRELWTELATAALECADSCDAVSRECDELIDVIKEEQQRAGQRQNSIVGAGAGGTDTVAVEMAGKKDPPQGRVTFMSCKPTGTELERLLHASLAPQPHGDRAGDGNGDSAVWEGTSRVIARLLRGMQMALREAKDDVLVAGRAYAELCRAGRGVAEEAAELQAVCGEARSTAAALAEQLARAQQDLRTETKRADHLQASLDETSNIMAEAAALAEERTSRMDKLLRENAALEEALQAQRASLRDRDDAVAAAERNLRALQDTMRREQTEWYSMREELQRTRREAKAAQEDRDAARSELREAERSLQRLKEAAQQSDVDCRYLRKCIEELQRQLAQTQEDRDALREAVESVEREKRQLLVQVDRLQRDGGGAATAAGVGGGLYATVPASSPPQQRNGGQREEAELAAPSVKPRDVASPRQPSQGPGPMDRVRWWEEKLQAITSSVSASTPLVSTPPVSRNEEKFGLTEDLHLLATNGATLASLAYGASPPAEKHDGNRVGM</sequence>
<dbReference type="GeneID" id="40316785"/>
<dbReference type="AlphaFoldDB" id="A0A422PX11"/>
<evidence type="ECO:0000313" key="4">
    <source>
        <dbReference type="EMBL" id="RNF22242.1"/>
    </source>
</evidence>
<feature type="compositionally biased region" description="Low complexity" evidence="3">
    <location>
        <begin position="11"/>
        <end position="29"/>
    </location>
</feature>
<accession>A0A422PX11</accession>
<dbReference type="RefSeq" id="XP_029229790.1">
    <property type="nucleotide sequence ID" value="XM_029370096.1"/>
</dbReference>
<evidence type="ECO:0000313" key="5">
    <source>
        <dbReference type="Proteomes" id="UP000284403"/>
    </source>
</evidence>
<dbReference type="PANTHER" id="PTHR32083:SF48">
    <property type="entry name" value="TRANS-GOLGI NETWORK-LOCALIZED SYP41-INTERACTING PROTEIN 1"/>
    <property type="match status" value="1"/>
</dbReference>
<dbReference type="OrthoDB" id="250287at2759"/>
<evidence type="ECO:0000256" key="2">
    <source>
        <dbReference type="SAM" id="Coils"/>
    </source>
</evidence>
<reference evidence="4 5" key="1">
    <citation type="journal article" date="2018" name="BMC Genomics">
        <title>Genomic comparison of Trypanosoma conorhini and Trypanosoma rangeli to Trypanosoma cruzi strains of high and low virulence.</title>
        <authorList>
            <person name="Bradwell K.R."/>
            <person name="Koparde V.N."/>
            <person name="Matveyev A.V."/>
            <person name="Serrano M.G."/>
            <person name="Alves J.M."/>
            <person name="Parikh H."/>
            <person name="Huang B."/>
            <person name="Lee V."/>
            <person name="Espinosa-Alvarez O."/>
            <person name="Ortiz P.A."/>
            <person name="Costa-Martins A.G."/>
            <person name="Teixeira M.M."/>
            <person name="Buck G.A."/>
        </authorList>
    </citation>
    <scope>NUCLEOTIDE SEQUENCE [LARGE SCALE GENOMIC DNA]</scope>
    <source>
        <strain evidence="4 5">025E</strain>
    </source>
</reference>
<gene>
    <name evidence="4" type="ORF">Tco025E_03174</name>
</gene>
<keyword evidence="1 2" id="KW-0175">Coiled coil</keyword>
<dbReference type="Proteomes" id="UP000284403">
    <property type="component" value="Unassembled WGS sequence"/>
</dbReference>
<keyword evidence="5" id="KW-1185">Reference proteome</keyword>
<dbReference type="EMBL" id="MKKU01000140">
    <property type="protein sequence ID" value="RNF22242.1"/>
    <property type="molecule type" value="Genomic_DNA"/>
</dbReference>
<dbReference type="PANTHER" id="PTHR32083">
    <property type="entry name" value="CILIA AND FLAGELLA-ASSOCIATED PROTEIN 58-RELATED"/>
    <property type="match status" value="1"/>
</dbReference>
<protein>
    <submittedName>
        <fullName evidence="4">Uncharacterized protein</fullName>
    </submittedName>
</protein>
<organism evidence="4 5">
    <name type="scientific">Trypanosoma conorhini</name>
    <dbReference type="NCBI Taxonomy" id="83891"/>
    <lineage>
        <taxon>Eukaryota</taxon>
        <taxon>Discoba</taxon>
        <taxon>Euglenozoa</taxon>
        <taxon>Kinetoplastea</taxon>
        <taxon>Metakinetoplastina</taxon>
        <taxon>Trypanosomatida</taxon>
        <taxon>Trypanosomatidae</taxon>
        <taxon>Trypanosoma</taxon>
    </lineage>
</organism>
<dbReference type="GO" id="GO:0005856">
    <property type="term" value="C:cytoskeleton"/>
    <property type="evidence" value="ECO:0007669"/>
    <property type="project" value="TreeGrafter"/>
</dbReference>
<feature type="region of interest" description="Disordered" evidence="3">
    <location>
        <begin position="1"/>
        <end position="32"/>
    </location>
</feature>
<proteinExistence type="predicted"/>
<comment type="caution">
    <text evidence="4">The sequence shown here is derived from an EMBL/GenBank/DDBJ whole genome shotgun (WGS) entry which is preliminary data.</text>
</comment>
<name>A0A422PX11_9TRYP</name>
<feature type="compositionally biased region" description="Polar residues" evidence="3">
    <location>
        <begin position="613"/>
        <end position="623"/>
    </location>
</feature>
<evidence type="ECO:0000256" key="3">
    <source>
        <dbReference type="SAM" id="MobiDB-lite"/>
    </source>
</evidence>
<evidence type="ECO:0000256" key="1">
    <source>
        <dbReference type="ARBA" id="ARBA00023054"/>
    </source>
</evidence>
<feature type="coiled-coil region" evidence="2">
    <location>
        <begin position="89"/>
        <end position="208"/>
    </location>
</feature>
<feature type="coiled-coil region" evidence="2">
    <location>
        <begin position="392"/>
        <end position="594"/>
    </location>
</feature>